<evidence type="ECO:0000313" key="1">
    <source>
        <dbReference type="EMBL" id="SDX90181.1"/>
    </source>
</evidence>
<dbReference type="AlphaFoldDB" id="A0A1H3FGQ6"/>
<keyword evidence="2" id="KW-1185">Reference proteome</keyword>
<evidence type="ECO:0000313" key="2">
    <source>
        <dbReference type="Proteomes" id="UP000199529"/>
    </source>
</evidence>
<protein>
    <submittedName>
        <fullName evidence="1">Uncharacterized protein</fullName>
    </submittedName>
</protein>
<gene>
    <name evidence="1" type="ORF">SAMN05216215_10173</name>
</gene>
<sequence length="69" mass="7659">MFGHVAEEAKPRAAKEYPNLLQTCSGTRALPPTARNGLPECIGNLIDERHGGRITKRHLTELRGVHRTD</sequence>
<organism evidence="1 2">
    <name type="scientific">Saccharopolyspora shandongensis</name>
    <dbReference type="NCBI Taxonomy" id="418495"/>
    <lineage>
        <taxon>Bacteria</taxon>
        <taxon>Bacillati</taxon>
        <taxon>Actinomycetota</taxon>
        <taxon>Actinomycetes</taxon>
        <taxon>Pseudonocardiales</taxon>
        <taxon>Pseudonocardiaceae</taxon>
        <taxon>Saccharopolyspora</taxon>
    </lineage>
</organism>
<name>A0A1H3FGQ6_9PSEU</name>
<proteinExistence type="predicted"/>
<dbReference type="EMBL" id="FNOK01000017">
    <property type="protein sequence ID" value="SDX90181.1"/>
    <property type="molecule type" value="Genomic_DNA"/>
</dbReference>
<accession>A0A1H3FGQ6</accession>
<dbReference type="STRING" id="418495.SAMN05216215_10173"/>
<dbReference type="Proteomes" id="UP000199529">
    <property type="component" value="Unassembled WGS sequence"/>
</dbReference>
<reference evidence="2" key="1">
    <citation type="submission" date="2016-10" db="EMBL/GenBank/DDBJ databases">
        <authorList>
            <person name="Varghese N."/>
            <person name="Submissions S."/>
        </authorList>
    </citation>
    <scope>NUCLEOTIDE SEQUENCE [LARGE SCALE GENOMIC DNA]</scope>
    <source>
        <strain evidence="2">CGMCC 4.3530</strain>
    </source>
</reference>